<evidence type="ECO:0000313" key="2">
    <source>
        <dbReference type="Proteomes" id="UP000257109"/>
    </source>
</evidence>
<dbReference type="Gene3D" id="3.30.420.10">
    <property type="entry name" value="Ribonuclease H-like superfamily/Ribonuclease H"/>
    <property type="match status" value="1"/>
</dbReference>
<dbReference type="OrthoDB" id="1738613at2759"/>
<dbReference type="PANTHER" id="PTHR35046">
    <property type="entry name" value="ZINC KNUCKLE (CCHC-TYPE) FAMILY PROTEIN"/>
    <property type="match status" value="1"/>
</dbReference>
<keyword evidence="2" id="KW-1185">Reference proteome</keyword>
<dbReference type="PANTHER" id="PTHR35046:SF26">
    <property type="entry name" value="RNA-DIRECTED DNA POLYMERASE"/>
    <property type="match status" value="1"/>
</dbReference>
<proteinExistence type="predicted"/>
<feature type="non-terminal residue" evidence="1">
    <location>
        <position position="1"/>
    </location>
</feature>
<dbReference type="EMBL" id="QJKJ01010915">
    <property type="protein sequence ID" value="RDX72420.1"/>
    <property type="molecule type" value="Genomic_DNA"/>
</dbReference>
<protein>
    <recommendedName>
        <fullName evidence="3">Integrase catalytic domain-containing protein</fullName>
    </recommendedName>
</protein>
<name>A0A371F2A0_MUCPR</name>
<gene>
    <name evidence="1" type="ORF">CR513_48105</name>
</gene>
<sequence length="190" mass="22341">MKKEVAEFVYACVVCQKAKIEYTKPSYLEEHVFHLSYSGQVDYIYSFYPSQCELASLYISEIVRLHDLPSSILSDRDPKFTSRFGGSLHKALRTKLSLSLDLLRARVLEQWGSWNNLLPLVKFAYNKSYYSSIGMTPCENIRVAQSRQKNYHNKRHKDLEFKEEDHMFLKIRVGRALKSRKLSLRFINPY</sequence>
<evidence type="ECO:0000313" key="1">
    <source>
        <dbReference type="EMBL" id="RDX72420.1"/>
    </source>
</evidence>
<dbReference type="InterPro" id="IPR036397">
    <property type="entry name" value="RNaseH_sf"/>
</dbReference>
<dbReference type="STRING" id="157652.A0A371F2A0"/>
<dbReference type="AlphaFoldDB" id="A0A371F2A0"/>
<dbReference type="SUPFAM" id="SSF53098">
    <property type="entry name" value="Ribonuclease H-like"/>
    <property type="match status" value="1"/>
</dbReference>
<dbReference type="Proteomes" id="UP000257109">
    <property type="component" value="Unassembled WGS sequence"/>
</dbReference>
<comment type="caution">
    <text evidence="1">The sequence shown here is derived from an EMBL/GenBank/DDBJ whole genome shotgun (WGS) entry which is preliminary data.</text>
</comment>
<dbReference type="GO" id="GO:0003676">
    <property type="term" value="F:nucleic acid binding"/>
    <property type="evidence" value="ECO:0007669"/>
    <property type="project" value="InterPro"/>
</dbReference>
<dbReference type="InterPro" id="IPR012337">
    <property type="entry name" value="RNaseH-like_sf"/>
</dbReference>
<organism evidence="1 2">
    <name type="scientific">Mucuna pruriens</name>
    <name type="common">Velvet bean</name>
    <name type="synonym">Dolichos pruriens</name>
    <dbReference type="NCBI Taxonomy" id="157652"/>
    <lineage>
        <taxon>Eukaryota</taxon>
        <taxon>Viridiplantae</taxon>
        <taxon>Streptophyta</taxon>
        <taxon>Embryophyta</taxon>
        <taxon>Tracheophyta</taxon>
        <taxon>Spermatophyta</taxon>
        <taxon>Magnoliopsida</taxon>
        <taxon>eudicotyledons</taxon>
        <taxon>Gunneridae</taxon>
        <taxon>Pentapetalae</taxon>
        <taxon>rosids</taxon>
        <taxon>fabids</taxon>
        <taxon>Fabales</taxon>
        <taxon>Fabaceae</taxon>
        <taxon>Papilionoideae</taxon>
        <taxon>50 kb inversion clade</taxon>
        <taxon>NPAAA clade</taxon>
        <taxon>indigoferoid/millettioid clade</taxon>
        <taxon>Phaseoleae</taxon>
        <taxon>Mucuna</taxon>
    </lineage>
</organism>
<accession>A0A371F2A0</accession>
<evidence type="ECO:0008006" key="3">
    <source>
        <dbReference type="Google" id="ProtNLM"/>
    </source>
</evidence>
<reference evidence="1" key="1">
    <citation type="submission" date="2018-05" db="EMBL/GenBank/DDBJ databases">
        <title>Draft genome of Mucuna pruriens seed.</title>
        <authorList>
            <person name="Nnadi N.E."/>
            <person name="Vos R."/>
            <person name="Hasami M.H."/>
            <person name="Devisetty U.K."/>
            <person name="Aguiy J.C."/>
        </authorList>
    </citation>
    <scope>NUCLEOTIDE SEQUENCE [LARGE SCALE GENOMIC DNA]</scope>
    <source>
        <strain evidence="1">JCA_2017</strain>
    </source>
</reference>